<evidence type="ECO:0000313" key="3">
    <source>
        <dbReference type="Proteomes" id="UP000788993"/>
    </source>
</evidence>
<proteinExistence type="predicted"/>
<evidence type="ECO:0000256" key="1">
    <source>
        <dbReference type="SAM" id="MobiDB-lite"/>
    </source>
</evidence>
<dbReference type="AlphaFoldDB" id="A0A9P8T4I2"/>
<reference evidence="2" key="1">
    <citation type="journal article" date="2021" name="Open Biol.">
        <title>Shared evolutionary footprints suggest mitochondrial oxidative damage underlies multiple complex I losses in fungi.</title>
        <authorList>
            <person name="Schikora-Tamarit M.A."/>
            <person name="Marcet-Houben M."/>
            <person name="Nosek J."/>
            <person name="Gabaldon T."/>
        </authorList>
    </citation>
    <scope>NUCLEOTIDE SEQUENCE</scope>
    <source>
        <strain evidence="2">NCAIM Y.01608</strain>
    </source>
</reference>
<gene>
    <name evidence="2" type="ORF">OGATHE_003696</name>
</gene>
<organism evidence="2 3">
    <name type="scientific">Ogataea polymorpha</name>
    <dbReference type="NCBI Taxonomy" id="460523"/>
    <lineage>
        <taxon>Eukaryota</taxon>
        <taxon>Fungi</taxon>
        <taxon>Dikarya</taxon>
        <taxon>Ascomycota</taxon>
        <taxon>Saccharomycotina</taxon>
        <taxon>Pichiomycetes</taxon>
        <taxon>Pichiales</taxon>
        <taxon>Pichiaceae</taxon>
        <taxon>Ogataea</taxon>
    </lineage>
</organism>
<reference evidence="2" key="2">
    <citation type="submission" date="2021-01" db="EMBL/GenBank/DDBJ databases">
        <authorList>
            <person name="Schikora-Tamarit M.A."/>
        </authorList>
    </citation>
    <scope>NUCLEOTIDE SEQUENCE</scope>
    <source>
        <strain evidence="2">NCAIM Y.01608</strain>
    </source>
</reference>
<sequence length="261" mass="27516">MDTLLAPTRSNNASTQSPMLPPPSVRALEATTSVISSRSKFGNIETKASVVSSRCLRIVSWCSCSSKESFLISMSSCLAGVSEGDGEVWNRLFSDDEIDCFIISADLVSTCDGDSFEFDPISSVSFFDVSSSAKFCSLALFSLSEAFSVAVPDSCFDSSGPGSIGLVAVADSSILASSFSLGSSGPLFSTSSCWLAPDTVSWCSGLSLSNCPRKSIRVVLSAVWAEPAMETELDTLTEGCGDCSEGSSNPWAFSWDALRTF</sequence>
<feature type="compositionally biased region" description="Polar residues" evidence="1">
    <location>
        <begin position="8"/>
        <end position="18"/>
    </location>
</feature>
<dbReference type="Proteomes" id="UP000788993">
    <property type="component" value="Unassembled WGS sequence"/>
</dbReference>
<protein>
    <submittedName>
        <fullName evidence="2">Uncharacterized protein</fullName>
    </submittedName>
</protein>
<dbReference type="EMBL" id="JAEUBD010001178">
    <property type="protein sequence ID" value="KAH3664881.1"/>
    <property type="molecule type" value="Genomic_DNA"/>
</dbReference>
<evidence type="ECO:0000313" key="2">
    <source>
        <dbReference type="EMBL" id="KAH3664881.1"/>
    </source>
</evidence>
<keyword evidence="3" id="KW-1185">Reference proteome</keyword>
<name>A0A9P8T4I2_9ASCO</name>
<feature type="region of interest" description="Disordered" evidence="1">
    <location>
        <begin position="1"/>
        <end position="22"/>
    </location>
</feature>
<comment type="caution">
    <text evidence="2">The sequence shown here is derived from an EMBL/GenBank/DDBJ whole genome shotgun (WGS) entry which is preliminary data.</text>
</comment>
<accession>A0A9P8T4I2</accession>